<sequence>MRHFPAAMSASPRQGREARNYTIDLQWSVRRAAQRGSREPALASQEPASCPCPARSFCGVS</sequence>
<organism evidence="2 3">
    <name type="scientific">Cupriavidus neocaledonicus</name>
    <dbReference type="NCBI Taxonomy" id="1040979"/>
    <lineage>
        <taxon>Bacteria</taxon>
        <taxon>Pseudomonadati</taxon>
        <taxon>Pseudomonadota</taxon>
        <taxon>Betaproteobacteria</taxon>
        <taxon>Burkholderiales</taxon>
        <taxon>Burkholderiaceae</taxon>
        <taxon>Cupriavidus</taxon>
    </lineage>
</organism>
<evidence type="ECO:0000313" key="2">
    <source>
        <dbReference type="EMBL" id="SPD47643.1"/>
    </source>
</evidence>
<dbReference type="EMBL" id="LT984806">
    <property type="protein sequence ID" value="SPD47643.1"/>
    <property type="molecule type" value="Genomic_DNA"/>
</dbReference>
<gene>
    <name evidence="2" type="ORF">CBM2607_12584</name>
</gene>
<reference evidence="2 3" key="1">
    <citation type="submission" date="2018-01" db="EMBL/GenBank/DDBJ databases">
        <authorList>
            <person name="Clerissi C."/>
        </authorList>
    </citation>
    <scope>NUCLEOTIDE SEQUENCE [LARGE SCALE GENOMIC DNA]</scope>
    <source>
        <strain evidence="2">Cupriavidus taiwanensis STM 6160</strain>
    </source>
</reference>
<evidence type="ECO:0000313" key="3">
    <source>
        <dbReference type="Proteomes" id="UP000255168"/>
    </source>
</evidence>
<dbReference type="Proteomes" id="UP000255168">
    <property type="component" value="Chromosome I"/>
</dbReference>
<accession>A0A375HB30</accession>
<name>A0A375HB30_9BURK</name>
<proteinExistence type="predicted"/>
<feature type="region of interest" description="Disordered" evidence="1">
    <location>
        <begin position="1"/>
        <end position="20"/>
    </location>
</feature>
<dbReference type="AlphaFoldDB" id="A0A375HB30"/>
<protein>
    <submittedName>
        <fullName evidence="2">Uncharacterized protein</fullName>
    </submittedName>
</protein>
<evidence type="ECO:0000256" key="1">
    <source>
        <dbReference type="SAM" id="MobiDB-lite"/>
    </source>
</evidence>